<reference evidence="1" key="2">
    <citation type="journal article" date="2015" name="Data Brief">
        <title>Shoot transcriptome of the giant reed, Arundo donax.</title>
        <authorList>
            <person name="Barrero R.A."/>
            <person name="Guerrero F.D."/>
            <person name="Moolhuijzen P."/>
            <person name="Goolsby J.A."/>
            <person name="Tidwell J."/>
            <person name="Bellgard S.E."/>
            <person name="Bellgard M.I."/>
        </authorList>
    </citation>
    <scope>NUCLEOTIDE SEQUENCE</scope>
    <source>
        <tissue evidence="1">Shoot tissue taken approximately 20 cm above the soil surface</tissue>
    </source>
</reference>
<reference evidence="1" key="1">
    <citation type="submission" date="2014-09" db="EMBL/GenBank/DDBJ databases">
        <authorList>
            <person name="Magalhaes I.L.F."/>
            <person name="Oliveira U."/>
            <person name="Santos F.R."/>
            <person name="Vidigal T.H.D.A."/>
            <person name="Brescovit A.D."/>
            <person name="Santos A.J."/>
        </authorList>
    </citation>
    <scope>NUCLEOTIDE SEQUENCE</scope>
    <source>
        <tissue evidence="1">Shoot tissue taken approximately 20 cm above the soil surface</tissue>
    </source>
</reference>
<dbReference type="EMBL" id="GBRH01183910">
    <property type="protein sequence ID" value="JAE13986.1"/>
    <property type="molecule type" value="Transcribed_RNA"/>
</dbReference>
<sequence length="76" mass="8692">MSLFEKSVHSIELKKVRGYSTGQQFAPITLMHLKFKVDQKGSDVAEHCCSFESKLHGCASHHLLYIRKVTWSTLIE</sequence>
<evidence type="ECO:0000313" key="1">
    <source>
        <dbReference type="EMBL" id="JAE13986.1"/>
    </source>
</evidence>
<accession>A0A0A9FUJ4</accession>
<name>A0A0A9FUJ4_ARUDO</name>
<proteinExistence type="predicted"/>
<dbReference type="AlphaFoldDB" id="A0A0A9FUJ4"/>
<protein>
    <submittedName>
        <fullName evidence="1">Uncharacterized protein</fullName>
    </submittedName>
</protein>
<organism evidence="1">
    <name type="scientific">Arundo donax</name>
    <name type="common">Giant reed</name>
    <name type="synonym">Donax arundinaceus</name>
    <dbReference type="NCBI Taxonomy" id="35708"/>
    <lineage>
        <taxon>Eukaryota</taxon>
        <taxon>Viridiplantae</taxon>
        <taxon>Streptophyta</taxon>
        <taxon>Embryophyta</taxon>
        <taxon>Tracheophyta</taxon>
        <taxon>Spermatophyta</taxon>
        <taxon>Magnoliopsida</taxon>
        <taxon>Liliopsida</taxon>
        <taxon>Poales</taxon>
        <taxon>Poaceae</taxon>
        <taxon>PACMAD clade</taxon>
        <taxon>Arundinoideae</taxon>
        <taxon>Arundineae</taxon>
        <taxon>Arundo</taxon>
    </lineage>
</organism>